<keyword evidence="10 16" id="KW-0804">Transcription</keyword>
<reference evidence="20" key="2">
    <citation type="submission" date="2025-09" db="UniProtKB">
        <authorList>
            <consortium name="Ensembl"/>
        </authorList>
    </citation>
    <scope>IDENTIFICATION</scope>
</reference>
<evidence type="ECO:0000256" key="13">
    <source>
        <dbReference type="ARBA" id="ARBA00031699"/>
    </source>
</evidence>
<evidence type="ECO:0000256" key="9">
    <source>
        <dbReference type="ARBA" id="ARBA00023125"/>
    </source>
</evidence>
<dbReference type="SMART" id="SM00399">
    <property type="entry name" value="ZnF_C4"/>
    <property type="match status" value="1"/>
</dbReference>
<dbReference type="PIRSF" id="PIRSF500101">
    <property type="entry name" value="ER-a"/>
    <property type="match status" value="1"/>
</dbReference>
<evidence type="ECO:0000256" key="4">
    <source>
        <dbReference type="ARBA" id="ARBA00022723"/>
    </source>
</evidence>
<keyword evidence="8 16" id="KW-0446">Lipid-binding</keyword>
<dbReference type="FunFam" id="1.10.565.10:FF:000010">
    <property type="entry name" value="Estrogen receptor"/>
    <property type="match status" value="1"/>
</dbReference>
<dbReference type="InterPro" id="IPR001628">
    <property type="entry name" value="Znf_hrmn_rcpt"/>
</dbReference>
<feature type="region of interest" description="Disordered" evidence="17">
    <location>
        <begin position="176"/>
        <end position="204"/>
    </location>
</feature>
<evidence type="ECO:0000313" key="20">
    <source>
        <dbReference type="Ensembl" id="ENSCPIP00010000994.1"/>
    </source>
</evidence>
<dbReference type="Gene3D" id="3.30.50.10">
    <property type="entry name" value="Erythroid Transcription Factor GATA-1, subunit A"/>
    <property type="match status" value="1"/>
</dbReference>
<dbReference type="InterPro" id="IPR013088">
    <property type="entry name" value="Znf_NHR/GATA"/>
</dbReference>
<dbReference type="Pfam" id="PF00104">
    <property type="entry name" value="Hormone_recep"/>
    <property type="match status" value="1"/>
</dbReference>
<dbReference type="InterPro" id="IPR001723">
    <property type="entry name" value="Nuclear_hrmn_rcpt"/>
</dbReference>
<feature type="region of interest" description="Disordered" evidence="17">
    <location>
        <begin position="286"/>
        <end position="314"/>
    </location>
</feature>
<dbReference type="PIRSF" id="PIRSF002527">
    <property type="entry name" value="ER-like_NR"/>
    <property type="match status" value="1"/>
</dbReference>
<dbReference type="GO" id="GO:0005496">
    <property type="term" value="F:steroid binding"/>
    <property type="evidence" value="ECO:0007669"/>
    <property type="project" value="UniProtKB-KW"/>
</dbReference>
<dbReference type="SUPFAM" id="SSF48508">
    <property type="entry name" value="Nuclear receptor ligand-binding domain"/>
    <property type="match status" value="1"/>
</dbReference>
<feature type="region of interest" description="Disordered" evidence="17">
    <location>
        <begin position="585"/>
        <end position="606"/>
    </location>
</feature>
<dbReference type="InterPro" id="IPR035500">
    <property type="entry name" value="NHR-like_dom_sf"/>
</dbReference>
<evidence type="ECO:0000256" key="8">
    <source>
        <dbReference type="ARBA" id="ARBA00023121"/>
    </source>
</evidence>
<dbReference type="InterPro" id="IPR024736">
    <property type="entry name" value="Oestrogen-typ_rcpt_final_C_dom"/>
</dbReference>
<evidence type="ECO:0000256" key="7">
    <source>
        <dbReference type="ARBA" id="ARBA00023015"/>
    </source>
</evidence>
<dbReference type="PANTHER" id="PTHR48092">
    <property type="entry name" value="KNIRPS-RELATED PROTEIN-RELATED"/>
    <property type="match status" value="1"/>
</dbReference>
<keyword evidence="4" id="KW-0479">Metal-binding</keyword>
<evidence type="ECO:0000256" key="5">
    <source>
        <dbReference type="ARBA" id="ARBA00022771"/>
    </source>
</evidence>
<evidence type="ECO:0000256" key="1">
    <source>
        <dbReference type="ARBA" id="ARBA00005413"/>
    </source>
</evidence>
<keyword evidence="21" id="KW-1185">Reference proteome</keyword>
<keyword evidence="7 16" id="KW-0805">Transcription regulation</keyword>
<keyword evidence="9 16" id="KW-0238">DNA-binding</keyword>
<dbReference type="PRINTS" id="PR00047">
    <property type="entry name" value="STROIDFINGER"/>
</dbReference>
<keyword evidence="12 16" id="KW-0539">Nucleus</keyword>
<dbReference type="GO" id="GO:0008270">
    <property type="term" value="F:zinc ion binding"/>
    <property type="evidence" value="ECO:0007669"/>
    <property type="project" value="UniProtKB-KW"/>
</dbReference>
<evidence type="ECO:0000259" key="19">
    <source>
        <dbReference type="PROSITE" id="PS51843"/>
    </source>
</evidence>
<dbReference type="Pfam" id="PF02159">
    <property type="entry name" value="Oest_recep"/>
    <property type="match status" value="1"/>
</dbReference>
<evidence type="ECO:0000256" key="12">
    <source>
        <dbReference type="ARBA" id="ARBA00023242"/>
    </source>
</evidence>
<dbReference type="InterPro" id="IPR001292">
    <property type="entry name" value="Estr_rcpt"/>
</dbReference>
<dbReference type="SUPFAM" id="SSF57716">
    <property type="entry name" value="Glucocorticoid receptor-like (DNA-binding domain)"/>
    <property type="match status" value="1"/>
</dbReference>
<feature type="compositionally biased region" description="Basic and acidic residues" evidence="17">
    <location>
        <begin position="184"/>
        <end position="195"/>
    </location>
</feature>
<feature type="compositionally biased region" description="Polar residues" evidence="17">
    <location>
        <begin position="595"/>
        <end position="606"/>
    </location>
</feature>
<comment type="similarity">
    <text evidence="1 16">Belongs to the nuclear hormone receptor family. NR3 subfamily.</text>
</comment>
<name>A0A8C3KYX5_CHRPC</name>
<dbReference type="PROSITE" id="PS51843">
    <property type="entry name" value="NR_LBD"/>
    <property type="match status" value="1"/>
</dbReference>
<dbReference type="GO" id="GO:0005634">
    <property type="term" value="C:nucleus"/>
    <property type="evidence" value="ECO:0007669"/>
    <property type="project" value="UniProtKB-SubCell"/>
</dbReference>
<dbReference type="Gene3D" id="1.10.565.10">
    <property type="entry name" value="Retinoid X Receptor"/>
    <property type="match status" value="1"/>
</dbReference>
<dbReference type="PRINTS" id="PR00543">
    <property type="entry name" value="OESTROGENR"/>
</dbReference>
<evidence type="ECO:0000256" key="10">
    <source>
        <dbReference type="ARBA" id="ARBA00023163"/>
    </source>
</evidence>
<protein>
    <recommendedName>
        <fullName evidence="2 16">Estrogen receptor</fullName>
        <shortName evidence="16">ER</shortName>
    </recommendedName>
    <alternativeName>
        <fullName evidence="14 16">ER-alpha</fullName>
    </alternativeName>
    <alternativeName>
        <fullName evidence="13 16">Estradiol receptor</fullName>
    </alternativeName>
    <alternativeName>
        <fullName evidence="15 16">Nuclear receptor subfamily 3 group A member 1</fullName>
    </alternativeName>
</protein>
<dbReference type="GO" id="GO:0043565">
    <property type="term" value="F:sequence-specific DNA binding"/>
    <property type="evidence" value="ECO:0007669"/>
    <property type="project" value="InterPro"/>
</dbReference>
<dbReference type="InterPro" id="IPR024178">
    <property type="entry name" value="Est_rcpt/est-rel_rcp"/>
</dbReference>
<dbReference type="Proteomes" id="UP000694543">
    <property type="component" value="Unplaced"/>
</dbReference>
<keyword evidence="5" id="KW-0863">Zinc-finger</keyword>
<feature type="domain" description="NR LBD" evidence="19">
    <location>
        <begin position="341"/>
        <end position="577"/>
    </location>
</feature>
<evidence type="ECO:0000256" key="11">
    <source>
        <dbReference type="ARBA" id="ARBA00023170"/>
    </source>
</evidence>
<feature type="compositionally biased region" description="Basic residues" evidence="17">
    <location>
        <begin position="287"/>
        <end position="299"/>
    </location>
</feature>
<organism evidence="20 21">
    <name type="scientific">Chrysolophus pictus</name>
    <name type="common">Golden pheasant</name>
    <name type="synonym">Phasianus pictus</name>
    <dbReference type="NCBI Taxonomy" id="9089"/>
    <lineage>
        <taxon>Eukaryota</taxon>
        <taxon>Metazoa</taxon>
        <taxon>Chordata</taxon>
        <taxon>Craniata</taxon>
        <taxon>Vertebrata</taxon>
        <taxon>Euteleostomi</taxon>
        <taxon>Archelosauria</taxon>
        <taxon>Archosauria</taxon>
        <taxon>Dinosauria</taxon>
        <taxon>Saurischia</taxon>
        <taxon>Theropoda</taxon>
        <taxon>Coelurosauria</taxon>
        <taxon>Aves</taxon>
        <taxon>Neognathae</taxon>
        <taxon>Galloanserae</taxon>
        <taxon>Galliformes</taxon>
        <taxon>Phasianidae</taxon>
        <taxon>Phasianinae</taxon>
        <taxon>Chrysolophus</taxon>
    </lineage>
</organism>
<keyword evidence="6" id="KW-0862">Zinc</keyword>
<dbReference type="SMART" id="SM00430">
    <property type="entry name" value="HOLI"/>
    <property type="match status" value="1"/>
</dbReference>
<evidence type="ECO:0000256" key="14">
    <source>
        <dbReference type="ARBA" id="ARBA00031973"/>
    </source>
</evidence>
<evidence type="ECO:0000256" key="3">
    <source>
        <dbReference type="ARBA" id="ARBA00022665"/>
    </source>
</evidence>
<evidence type="ECO:0000256" key="6">
    <source>
        <dbReference type="ARBA" id="ARBA00022833"/>
    </source>
</evidence>
<keyword evidence="11 16" id="KW-0675">Receptor</keyword>
<comment type="subcellular location">
    <subcellularLocation>
        <location evidence="16">Nucleus</location>
    </subcellularLocation>
</comment>
<dbReference type="GO" id="GO:0030284">
    <property type="term" value="F:nuclear estrogen receptor activity"/>
    <property type="evidence" value="ECO:0007669"/>
    <property type="project" value="InterPro"/>
</dbReference>
<evidence type="ECO:0000259" key="18">
    <source>
        <dbReference type="PROSITE" id="PS51030"/>
    </source>
</evidence>
<dbReference type="CDD" id="cd06949">
    <property type="entry name" value="NR_LBD_ER"/>
    <property type="match status" value="1"/>
</dbReference>
<dbReference type="FunFam" id="3.30.50.10:FF:000014">
    <property type="entry name" value="Estrogen receptor beta"/>
    <property type="match status" value="1"/>
</dbReference>
<dbReference type="InterPro" id="IPR050200">
    <property type="entry name" value="Nuclear_hormone_rcpt_NR3"/>
</dbReference>
<comment type="function">
    <text evidence="16">The steroid hormones and their receptors are involved in the regulation of eukaryotic gene expression and affect cellular proliferation and differentiation in target tissues.</text>
</comment>
<keyword evidence="3 16" id="KW-0754">Steroid-binding</keyword>
<dbReference type="InterPro" id="IPR046944">
    <property type="entry name" value="Estr_rcpt_N"/>
</dbReference>
<feature type="domain" description="Nuclear receptor" evidence="18">
    <location>
        <begin position="212"/>
        <end position="287"/>
    </location>
</feature>
<dbReference type="PROSITE" id="PS51030">
    <property type="entry name" value="NUCLEAR_REC_DBD_2"/>
    <property type="match status" value="1"/>
</dbReference>
<dbReference type="PRINTS" id="PR00398">
    <property type="entry name" value="STRDHORMONER"/>
</dbReference>
<accession>A0A8C3KYX5</accession>
<proteinExistence type="inferred from homology"/>
<evidence type="ECO:0000256" key="16">
    <source>
        <dbReference type="PIRNR" id="PIRNR002527"/>
    </source>
</evidence>
<dbReference type="Pfam" id="PF12743">
    <property type="entry name" value="ESR1_C"/>
    <property type="match status" value="1"/>
</dbReference>
<evidence type="ECO:0000256" key="17">
    <source>
        <dbReference type="SAM" id="MobiDB-lite"/>
    </source>
</evidence>
<dbReference type="PROSITE" id="PS00031">
    <property type="entry name" value="NUCLEAR_REC_DBD_1"/>
    <property type="match status" value="1"/>
</dbReference>
<dbReference type="Ensembl" id="ENSCPIT00010001156.1">
    <property type="protein sequence ID" value="ENSCPIP00010000994.1"/>
    <property type="gene ID" value="ENSCPIG00010000785.1"/>
</dbReference>
<evidence type="ECO:0000256" key="15">
    <source>
        <dbReference type="ARBA" id="ARBA00032418"/>
    </source>
</evidence>
<dbReference type="CDD" id="cd07171">
    <property type="entry name" value="NR_DBD_ER"/>
    <property type="match status" value="1"/>
</dbReference>
<sequence length="625" mass="70430">MTCYNAAFVIKQGGLPAADLAVDSKSRYVPCSLPLAMTMTLHTKASGVTLLHQIQGTELETLSRPQLKIPLERSLSDMYVESNKTGVFNYPEGATYDFGTTAPVYGSTTLSYAPTSESFGSSSLAGFHSLNNVPPSPVVFLQTAPQLSPFIHHHSQQVPYYLENEQGSFGMRETAPPAFYRPSSDNRRHSIRERMSGTNEKGSLSMESTKETRYCAVCNDYASGYHYGVWSCEGCKAFFKRSIQGHNDYMCPATNQCTIDKNRRKSCQACRLRKCYEVGMMKGGIRKDRRGGRMMKQKRQREELDSRNGEASSTELRAPTLWTSPLVVKHSKKNSPALSLTAEQMVSALLEAEPPIVYSEYDPNRPFNEASMMTLLTNLADRELVHMINWAKRVPGFVDLTLHDQVHLLECAWLEILMIGLVWRSMEHPGKLLFAPNLLLDRNQGKCVEGMVEIFDMLLATAARFRMMNLQGEEFVCLKSIILLNSGVYTFLSSTLKSLEERDYIHRVLDKITDTLIHLMAKSGLSLQQQHRRLAQLLLILSHIRHMSNKGMEHLYNMKCKNVVPLYDLLLEMLDAHRLHAPAARSAAPMEEENQSQLTTAPASSHSLQSFYINSKEEESMQNTI</sequence>
<dbReference type="InterPro" id="IPR000536">
    <property type="entry name" value="Nucl_hrmn_rcpt_lig-bd"/>
</dbReference>
<reference evidence="20" key="1">
    <citation type="submission" date="2025-08" db="UniProtKB">
        <authorList>
            <consortium name="Ensembl"/>
        </authorList>
    </citation>
    <scope>IDENTIFICATION</scope>
</reference>
<comment type="subunit">
    <text evidence="16">Binds DNA as a homodimer.</text>
</comment>
<dbReference type="Pfam" id="PF00105">
    <property type="entry name" value="zf-C4"/>
    <property type="match status" value="1"/>
</dbReference>
<evidence type="ECO:0000313" key="21">
    <source>
        <dbReference type="Proteomes" id="UP000694543"/>
    </source>
</evidence>
<dbReference type="AlphaFoldDB" id="A0A8C3KYX5"/>
<evidence type="ECO:0000256" key="2">
    <source>
        <dbReference type="ARBA" id="ARBA00015934"/>
    </source>
</evidence>